<protein>
    <submittedName>
        <fullName evidence="3">CPBP family intramembrane metalloprotease</fullName>
    </submittedName>
</protein>
<evidence type="ECO:0000313" key="3">
    <source>
        <dbReference type="EMBL" id="TFD52217.1"/>
    </source>
</evidence>
<keyword evidence="4" id="KW-1185">Reference proteome</keyword>
<feature type="transmembrane region" description="Helical" evidence="1">
    <location>
        <begin position="222"/>
        <end position="241"/>
    </location>
</feature>
<evidence type="ECO:0000256" key="1">
    <source>
        <dbReference type="SAM" id="Phobius"/>
    </source>
</evidence>
<feature type="domain" description="CAAX prenyl protease 2/Lysostaphin resistance protein A-like" evidence="2">
    <location>
        <begin position="115"/>
        <end position="212"/>
    </location>
</feature>
<dbReference type="GO" id="GO:0006508">
    <property type="term" value="P:proteolysis"/>
    <property type="evidence" value="ECO:0007669"/>
    <property type="project" value="UniProtKB-KW"/>
</dbReference>
<dbReference type="GO" id="GO:0008237">
    <property type="term" value="F:metallopeptidase activity"/>
    <property type="evidence" value="ECO:0007669"/>
    <property type="project" value="UniProtKB-KW"/>
</dbReference>
<proteinExistence type="predicted"/>
<dbReference type="EMBL" id="SOHE01000029">
    <property type="protein sequence ID" value="TFD52217.1"/>
    <property type="molecule type" value="Genomic_DNA"/>
</dbReference>
<reference evidence="3 4" key="1">
    <citation type="submission" date="2019-03" db="EMBL/GenBank/DDBJ databases">
        <title>Genomics of glacier-inhabiting Cryobacterium strains.</title>
        <authorList>
            <person name="Liu Q."/>
            <person name="Xin Y.-H."/>
        </authorList>
    </citation>
    <scope>NUCLEOTIDE SEQUENCE [LARGE SCALE GENOMIC DNA]</scope>
    <source>
        <strain evidence="3 4">Hh14</strain>
    </source>
</reference>
<feature type="transmembrane region" description="Helical" evidence="1">
    <location>
        <begin position="21"/>
        <end position="38"/>
    </location>
</feature>
<dbReference type="InterPro" id="IPR052710">
    <property type="entry name" value="CAAX_protease"/>
</dbReference>
<keyword evidence="3" id="KW-0482">Metalloprotease</keyword>
<dbReference type="Proteomes" id="UP000297447">
    <property type="component" value="Unassembled WGS sequence"/>
</dbReference>
<dbReference type="InterPro" id="IPR003675">
    <property type="entry name" value="Rce1/LyrA-like_dom"/>
</dbReference>
<sequence>MRVTCRAERGTMRSLQDTTPIGHALMWIAGYILIVNVGDAVSEAIGIASAGTAPLLILYALALIWYLRAGFRARQYGLRRPSAGALRLTAFYLPLLALTLLQYSKGINTELDAQAIALACTLMIGVGFIEELLFRGFLFQAIATKKTVLRAIYICGITFGLGHLVNLMRGYSQADQLIQLTAAVLIGIALGYCVAITHSILPGVLFHILFNISGALTTHDARWDAVLVGAMALVLLPYIVYLHRVLTRMPSSQPAVRRESLRR</sequence>
<dbReference type="PANTHER" id="PTHR36435:SF1">
    <property type="entry name" value="CAAX AMINO TERMINAL PROTEASE FAMILY PROTEIN"/>
    <property type="match status" value="1"/>
</dbReference>
<keyword evidence="3" id="KW-0378">Hydrolase</keyword>
<dbReference type="Pfam" id="PF02517">
    <property type="entry name" value="Rce1-like"/>
    <property type="match status" value="1"/>
</dbReference>
<keyword evidence="3" id="KW-0645">Protease</keyword>
<gene>
    <name evidence="3" type="ORF">E3T55_06295</name>
</gene>
<dbReference type="AlphaFoldDB" id="A0A4R9A4Z9"/>
<dbReference type="GO" id="GO:0004175">
    <property type="term" value="F:endopeptidase activity"/>
    <property type="evidence" value="ECO:0007669"/>
    <property type="project" value="UniProtKB-ARBA"/>
</dbReference>
<feature type="transmembrane region" description="Helical" evidence="1">
    <location>
        <begin position="147"/>
        <end position="165"/>
    </location>
</feature>
<feature type="transmembrane region" description="Helical" evidence="1">
    <location>
        <begin position="44"/>
        <end position="65"/>
    </location>
</feature>
<keyword evidence="1" id="KW-1133">Transmembrane helix</keyword>
<evidence type="ECO:0000259" key="2">
    <source>
        <dbReference type="Pfam" id="PF02517"/>
    </source>
</evidence>
<name>A0A4R9A4Z9_9MICO</name>
<organism evidence="3 4">
    <name type="scientific">Cryobacterium frigoriphilum</name>
    <dbReference type="NCBI Taxonomy" id="1259150"/>
    <lineage>
        <taxon>Bacteria</taxon>
        <taxon>Bacillati</taxon>
        <taxon>Actinomycetota</taxon>
        <taxon>Actinomycetes</taxon>
        <taxon>Micrococcales</taxon>
        <taxon>Microbacteriaceae</taxon>
        <taxon>Cryobacterium</taxon>
    </lineage>
</organism>
<keyword evidence="1" id="KW-0472">Membrane</keyword>
<feature type="transmembrane region" description="Helical" evidence="1">
    <location>
        <begin position="177"/>
        <end position="210"/>
    </location>
</feature>
<comment type="caution">
    <text evidence="3">The sequence shown here is derived from an EMBL/GenBank/DDBJ whole genome shotgun (WGS) entry which is preliminary data.</text>
</comment>
<dbReference type="GO" id="GO:0080120">
    <property type="term" value="P:CAAX-box protein maturation"/>
    <property type="evidence" value="ECO:0007669"/>
    <property type="project" value="UniProtKB-ARBA"/>
</dbReference>
<accession>A0A4R9A4Z9</accession>
<dbReference type="PANTHER" id="PTHR36435">
    <property type="entry name" value="SLR1288 PROTEIN"/>
    <property type="match status" value="1"/>
</dbReference>
<evidence type="ECO:0000313" key="4">
    <source>
        <dbReference type="Proteomes" id="UP000297447"/>
    </source>
</evidence>
<keyword evidence="1" id="KW-0812">Transmembrane</keyword>
<feature type="transmembrane region" description="Helical" evidence="1">
    <location>
        <begin position="115"/>
        <end position="135"/>
    </location>
</feature>
<dbReference type="OrthoDB" id="2222521at2"/>